<dbReference type="NCBIfam" id="TIGR02227">
    <property type="entry name" value="sigpep_I_bact"/>
    <property type="match status" value="1"/>
</dbReference>
<evidence type="ECO:0000256" key="4">
    <source>
        <dbReference type="ARBA" id="ARBA00013208"/>
    </source>
</evidence>
<dbReference type="Gene3D" id="2.10.109.10">
    <property type="entry name" value="Umud Fragment, subunit A"/>
    <property type="match status" value="1"/>
</dbReference>
<keyword evidence="5 7" id="KW-0378">Hydrolase</keyword>
<evidence type="ECO:0000256" key="1">
    <source>
        <dbReference type="ARBA" id="ARBA00000677"/>
    </source>
</evidence>
<dbReference type="InterPro" id="IPR000223">
    <property type="entry name" value="Pept_S26A_signal_pept_1"/>
</dbReference>
<dbReference type="GO" id="GO:0006465">
    <property type="term" value="P:signal peptide processing"/>
    <property type="evidence" value="ECO:0007669"/>
    <property type="project" value="InterPro"/>
</dbReference>
<evidence type="ECO:0000256" key="8">
    <source>
        <dbReference type="SAM" id="MobiDB-lite"/>
    </source>
</evidence>
<comment type="caution">
    <text evidence="10">The sequence shown here is derived from an EMBL/GenBank/DDBJ whole genome shotgun (WGS) entry which is preliminary data.</text>
</comment>
<comment type="subcellular location">
    <subcellularLocation>
        <location evidence="2">Cell membrane</location>
        <topology evidence="2">Single-pass type II membrane protein</topology>
    </subcellularLocation>
    <subcellularLocation>
        <location evidence="7">Membrane</location>
        <topology evidence="7">Single-pass type II membrane protein</topology>
    </subcellularLocation>
</comment>
<evidence type="ECO:0000313" key="11">
    <source>
        <dbReference type="Proteomes" id="UP000004946"/>
    </source>
</evidence>
<comment type="similarity">
    <text evidence="3 7">Belongs to the peptidase S26 family.</text>
</comment>
<dbReference type="Proteomes" id="UP000004946">
    <property type="component" value="Chromosome"/>
</dbReference>
<protein>
    <recommendedName>
        <fullName evidence="4 7">Signal peptidase I</fullName>
        <ecNumber evidence="4 7">3.4.21.89</ecNumber>
    </recommendedName>
</protein>
<dbReference type="PRINTS" id="PR00727">
    <property type="entry name" value="LEADERPTASE"/>
</dbReference>
<dbReference type="AlphaFoldDB" id="E6K1A8"/>
<proteinExistence type="inferred from homology"/>
<dbReference type="GO" id="GO:0004252">
    <property type="term" value="F:serine-type endopeptidase activity"/>
    <property type="evidence" value="ECO:0007669"/>
    <property type="project" value="InterPro"/>
</dbReference>
<evidence type="ECO:0000256" key="3">
    <source>
        <dbReference type="ARBA" id="ARBA00009370"/>
    </source>
</evidence>
<reference evidence="10 11" key="1">
    <citation type="submission" date="2010-12" db="EMBL/GenBank/DDBJ databases">
        <authorList>
            <person name="Muzny D."/>
            <person name="Qin X."/>
            <person name="Buhay C."/>
            <person name="Dugan-Rocha S."/>
            <person name="Ding Y."/>
            <person name="Chen G."/>
            <person name="Hawes A."/>
            <person name="Holder M."/>
            <person name="Jhangiani S."/>
            <person name="Johnson A."/>
            <person name="Khan Z."/>
            <person name="Li Z."/>
            <person name="Liu W."/>
            <person name="Liu X."/>
            <person name="Perez L."/>
            <person name="Shen H."/>
            <person name="Wang Q."/>
            <person name="Watt J."/>
            <person name="Xi L."/>
            <person name="Xin Y."/>
            <person name="Zhou J."/>
            <person name="Deng J."/>
            <person name="Jiang H."/>
            <person name="Liu Y."/>
            <person name="Qu J."/>
            <person name="Song X.-Z."/>
            <person name="Zhang L."/>
            <person name="Villasana D."/>
            <person name="Johnson A."/>
            <person name="Liu J."/>
            <person name="Liyanage D."/>
            <person name="Lorensuhewa L."/>
            <person name="Robinson T."/>
            <person name="Song A."/>
            <person name="Song B.-B."/>
            <person name="Dinh H."/>
            <person name="Thornton R."/>
            <person name="Coyle M."/>
            <person name="Francisco L."/>
            <person name="Jackson L."/>
            <person name="Javaid M."/>
            <person name="Korchina V."/>
            <person name="Kovar C."/>
            <person name="Mata R."/>
            <person name="Mathew T."/>
            <person name="Ngo R."/>
            <person name="Nguyen L."/>
            <person name="Nguyen N."/>
            <person name="Okwuonu G."/>
            <person name="Ongeri F."/>
            <person name="Pham C."/>
            <person name="Simmons D."/>
            <person name="Wilczek-Boney K."/>
            <person name="Hale W."/>
            <person name="Jakkamsetti A."/>
            <person name="Pham P."/>
            <person name="Ruth R."/>
            <person name="San Lucas F."/>
            <person name="Warren J."/>
            <person name="Zhang J."/>
            <person name="Zhao Z."/>
            <person name="Zhou C."/>
            <person name="Zhu D."/>
            <person name="Lee S."/>
            <person name="Bess C."/>
            <person name="Blankenburg K."/>
            <person name="Forbes L."/>
            <person name="Fu Q."/>
            <person name="Gubbala S."/>
            <person name="Hirani K."/>
            <person name="Jayaseelan J.C."/>
            <person name="Lara F."/>
            <person name="Munidasa M."/>
            <person name="Palculict T."/>
            <person name="Patil S."/>
            <person name="Pu L.-L."/>
            <person name="Saada N."/>
            <person name="Tang L."/>
            <person name="Weissenberger G."/>
            <person name="Zhu Y."/>
            <person name="Hemphill L."/>
            <person name="Shang Y."/>
            <person name="Youmans B."/>
            <person name="Ayvaz T."/>
            <person name="Ross M."/>
            <person name="Santibanez J."/>
            <person name="Aqrawi P."/>
            <person name="Gross S."/>
            <person name="Joshi V."/>
            <person name="Fowler G."/>
            <person name="Nazareth L."/>
            <person name="Reid J."/>
            <person name="Worley K."/>
            <person name="Petrosino J."/>
            <person name="Highlander S."/>
            <person name="Gibbs R."/>
        </authorList>
    </citation>
    <scope>NUCLEOTIDE SEQUENCE [LARGE SCALE GENOMIC DNA]</scope>
    <source>
        <strain evidence="10 11">DSM 10105</strain>
    </source>
</reference>
<evidence type="ECO:0000313" key="10">
    <source>
        <dbReference type="EMBL" id="EFT83589.1"/>
    </source>
</evidence>
<dbReference type="EMBL" id="AEON01000001">
    <property type="protein sequence ID" value="EFT83589.1"/>
    <property type="molecule type" value="Genomic_DNA"/>
</dbReference>
<organism evidence="10 11">
    <name type="scientific">Parascardovia denticolens DSM 10105 = JCM 12538</name>
    <dbReference type="NCBI Taxonomy" id="864564"/>
    <lineage>
        <taxon>Bacteria</taxon>
        <taxon>Bacillati</taxon>
        <taxon>Actinomycetota</taxon>
        <taxon>Actinomycetes</taxon>
        <taxon>Bifidobacteriales</taxon>
        <taxon>Bifidobacteriaceae</taxon>
        <taxon>Parascardovia</taxon>
    </lineage>
</organism>
<feature type="region of interest" description="Disordered" evidence="8">
    <location>
        <begin position="1"/>
        <end position="32"/>
    </location>
</feature>
<dbReference type="HOGENOM" id="CLU_028723_0_1_11"/>
<comment type="catalytic activity">
    <reaction evidence="1 7">
        <text>Cleavage of hydrophobic, N-terminal signal or leader sequences from secreted and periplasmic proteins.</text>
        <dbReference type="EC" id="3.4.21.89"/>
    </reaction>
</comment>
<dbReference type="CDD" id="cd06530">
    <property type="entry name" value="S26_SPase_I"/>
    <property type="match status" value="1"/>
</dbReference>
<sequence length="275" mass="29885">MLMSQNQDDGQNDAREEWTPTRPSGAGWPLHAQGRRIPRSAYSRDYDPQANSSSGGYIIPQYGKTASKRAQTMASVRDTLVMIVIIAVILIGIRLFVADQFIIPSSSMEDTLPVGSRVLVNKLRRRPSSLARGEIIVFHDTHQWLSADQDMQGQGGLNGLLSKVNGGQKQNGYLIKRIIGLPGDLVECAGGGQPVMVNGKALDESRYLKAGANPSDFAFRVRVSPGNLFVMGDNRPNSADSRYHANDGNQGLVPMSSVVGVAVAVIWPASQWKRL</sequence>
<dbReference type="InterPro" id="IPR036286">
    <property type="entry name" value="LexA/Signal_pep-like_sf"/>
</dbReference>
<keyword evidence="11" id="KW-1185">Reference proteome</keyword>
<evidence type="ECO:0000259" key="9">
    <source>
        <dbReference type="Pfam" id="PF10502"/>
    </source>
</evidence>
<keyword evidence="7" id="KW-0472">Membrane</keyword>
<accession>E6K1A8</accession>
<dbReference type="GO" id="GO:0005886">
    <property type="term" value="C:plasma membrane"/>
    <property type="evidence" value="ECO:0007669"/>
    <property type="project" value="UniProtKB-SubCell"/>
</dbReference>
<dbReference type="PANTHER" id="PTHR43390">
    <property type="entry name" value="SIGNAL PEPTIDASE I"/>
    <property type="match status" value="1"/>
</dbReference>
<dbReference type="SUPFAM" id="SSF51306">
    <property type="entry name" value="LexA/Signal peptidase"/>
    <property type="match status" value="1"/>
</dbReference>
<gene>
    <name evidence="10" type="primary">lepB</name>
    <name evidence="10" type="ORF">HMPREF0620_0594</name>
</gene>
<dbReference type="eggNOG" id="COG0681">
    <property type="taxonomic scope" value="Bacteria"/>
</dbReference>
<evidence type="ECO:0000256" key="2">
    <source>
        <dbReference type="ARBA" id="ARBA00004401"/>
    </source>
</evidence>
<evidence type="ECO:0000256" key="6">
    <source>
        <dbReference type="PIRSR" id="PIRSR600223-1"/>
    </source>
</evidence>
<feature type="active site" evidence="6">
    <location>
        <position position="107"/>
    </location>
</feature>
<keyword evidence="7" id="KW-0812">Transmembrane</keyword>
<keyword evidence="7" id="KW-0645">Protease</keyword>
<feature type="domain" description="Peptidase S26" evidence="9">
    <location>
        <begin position="78"/>
        <end position="267"/>
    </location>
</feature>
<dbReference type="EC" id="3.4.21.89" evidence="4 7"/>
<evidence type="ECO:0000256" key="7">
    <source>
        <dbReference type="RuleBase" id="RU362042"/>
    </source>
</evidence>
<feature type="transmembrane region" description="Helical" evidence="7">
    <location>
        <begin position="79"/>
        <end position="97"/>
    </location>
</feature>
<name>E6K1A8_PARDN</name>
<dbReference type="PROSITE" id="PS00761">
    <property type="entry name" value="SPASE_I_3"/>
    <property type="match status" value="1"/>
</dbReference>
<dbReference type="InterPro" id="IPR019533">
    <property type="entry name" value="Peptidase_S26"/>
</dbReference>
<feature type="active site" evidence="6">
    <location>
        <position position="176"/>
    </location>
</feature>
<keyword evidence="7" id="KW-1133">Transmembrane helix</keyword>
<dbReference type="GO" id="GO:0009003">
    <property type="term" value="F:signal peptidase activity"/>
    <property type="evidence" value="ECO:0007669"/>
    <property type="project" value="UniProtKB-EC"/>
</dbReference>
<dbReference type="PANTHER" id="PTHR43390:SF1">
    <property type="entry name" value="CHLOROPLAST PROCESSING PEPTIDASE"/>
    <property type="match status" value="1"/>
</dbReference>
<evidence type="ECO:0000256" key="5">
    <source>
        <dbReference type="ARBA" id="ARBA00022801"/>
    </source>
</evidence>
<dbReference type="InterPro" id="IPR019758">
    <property type="entry name" value="Pept_S26A_signal_pept_1_CS"/>
</dbReference>
<dbReference type="Pfam" id="PF10502">
    <property type="entry name" value="Peptidase_S26"/>
    <property type="match status" value="1"/>
</dbReference>